<reference evidence="1 2" key="1">
    <citation type="journal article" date="2023" name="Plants (Basel)">
        <title>Bridging the Gap: Combining Genomics and Transcriptomics Approaches to Understand Stylosanthes scabra, an Orphan Legume from the Brazilian Caatinga.</title>
        <authorList>
            <person name="Ferreira-Neto J.R.C."/>
            <person name="da Silva M.D."/>
            <person name="Binneck E."/>
            <person name="de Melo N.F."/>
            <person name="da Silva R.H."/>
            <person name="de Melo A.L.T.M."/>
            <person name="Pandolfi V."/>
            <person name="Bustamante F.O."/>
            <person name="Brasileiro-Vidal A.C."/>
            <person name="Benko-Iseppon A.M."/>
        </authorList>
    </citation>
    <scope>NUCLEOTIDE SEQUENCE [LARGE SCALE GENOMIC DNA]</scope>
    <source>
        <tissue evidence="1">Leaves</tissue>
    </source>
</reference>
<accession>A0ABU6Z7M9</accession>
<keyword evidence="2" id="KW-1185">Reference proteome</keyword>
<organism evidence="1 2">
    <name type="scientific">Stylosanthes scabra</name>
    <dbReference type="NCBI Taxonomy" id="79078"/>
    <lineage>
        <taxon>Eukaryota</taxon>
        <taxon>Viridiplantae</taxon>
        <taxon>Streptophyta</taxon>
        <taxon>Embryophyta</taxon>
        <taxon>Tracheophyta</taxon>
        <taxon>Spermatophyta</taxon>
        <taxon>Magnoliopsida</taxon>
        <taxon>eudicotyledons</taxon>
        <taxon>Gunneridae</taxon>
        <taxon>Pentapetalae</taxon>
        <taxon>rosids</taxon>
        <taxon>fabids</taxon>
        <taxon>Fabales</taxon>
        <taxon>Fabaceae</taxon>
        <taxon>Papilionoideae</taxon>
        <taxon>50 kb inversion clade</taxon>
        <taxon>dalbergioids sensu lato</taxon>
        <taxon>Dalbergieae</taxon>
        <taxon>Pterocarpus clade</taxon>
        <taxon>Stylosanthes</taxon>
    </lineage>
</organism>
<dbReference type="EMBL" id="JASCZI010271970">
    <property type="protein sequence ID" value="MED6218607.1"/>
    <property type="molecule type" value="Genomic_DNA"/>
</dbReference>
<name>A0ABU6Z7M9_9FABA</name>
<protein>
    <submittedName>
        <fullName evidence="1">Uncharacterized protein</fullName>
    </submittedName>
</protein>
<evidence type="ECO:0000313" key="1">
    <source>
        <dbReference type="EMBL" id="MED6218607.1"/>
    </source>
</evidence>
<dbReference type="Proteomes" id="UP001341840">
    <property type="component" value="Unassembled WGS sequence"/>
</dbReference>
<sequence length="157" mass="18147">MSIIGFSADQLLPCRLWRCVLRSSLDHRVDQLLPYGFREECVDQLLPCRFREECVRSGKRRRKCGSGGYDYTGSIGRRRRRRKKKEEEKVMATARAEEEEEVTVVWMAVTEAVGKRKKGVNIAIEDESSSLEKLTPSLKVIVQELLYDEENDKSYLG</sequence>
<proteinExistence type="predicted"/>
<gene>
    <name evidence="1" type="ORF">PIB30_028040</name>
</gene>
<comment type="caution">
    <text evidence="1">The sequence shown here is derived from an EMBL/GenBank/DDBJ whole genome shotgun (WGS) entry which is preliminary data.</text>
</comment>
<evidence type="ECO:0000313" key="2">
    <source>
        <dbReference type="Proteomes" id="UP001341840"/>
    </source>
</evidence>